<sequence>MKNCNTTPTPMSTDFHNSLGEDESEACDHEIYQSATGNISYLSQWSRSDIVCAVSILSHFTAAPTQMYWMDVKRILRYLKGTVNLGLQIQVSEELKLKCYVDSDCANDIKTRKSNSVIVILFGGALIGWKSRKQTTVAISTAVAEFIALSELCSEITWYVQLLQVSALDFCCHIE</sequence>
<dbReference type="CDD" id="cd09272">
    <property type="entry name" value="RNase_HI_RT_Ty1"/>
    <property type="match status" value="1"/>
</dbReference>
<protein>
    <recommendedName>
        <fullName evidence="2">Reverse transcriptase Ty1/copia-type domain-containing protein</fullName>
    </recommendedName>
</protein>
<dbReference type="AlphaFoldDB" id="A0A2D4IEB4"/>
<dbReference type="PANTHER" id="PTHR11439">
    <property type="entry name" value="GAG-POL-RELATED RETROTRANSPOSON"/>
    <property type="match status" value="1"/>
</dbReference>
<dbReference type="PANTHER" id="PTHR11439:SF483">
    <property type="entry name" value="PEPTIDE SYNTHASE GLIP-LIKE, PUTATIVE (AFU_ORTHOLOGUE AFUA_3G12920)-RELATED"/>
    <property type="match status" value="1"/>
</dbReference>
<reference evidence="1" key="2">
    <citation type="submission" date="2017-11" db="EMBL/GenBank/DDBJ databases">
        <title>Coralsnake Venomics: Analyses of Venom Gland Transcriptomes and Proteomes of Six Brazilian Taxa.</title>
        <authorList>
            <person name="Aird S.D."/>
            <person name="Jorge da Silva N."/>
            <person name="Qiu L."/>
            <person name="Villar-Briones A."/>
            <person name="Aparecida-Saddi V."/>
            <person name="Campos-Telles M.P."/>
            <person name="Grau M."/>
            <person name="Mikheyev A.S."/>
        </authorList>
    </citation>
    <scope>NUCLEOTIDE SEQUENCE</scope>
    <source>
        <tissue evidence="1">Venom_gland</tissue>
    </source>
</reference>
<name>A0A2D4IEB4_MICLE</name>
<evidence type="ECO:0000313" key="1">
    <source>
        <dbReference type="EMBL" id="LAA82552.1"/>
    </source>
</evidence>
<accession>A0A2D4IEB4</accession>
<evidence type="ECO:0008006" key="2">
    <source>
        <dbReference type="Google" id="ProtNLM"/>
    </source>
</evidence>
<organism evidence="1">
    <name type="scientific">Micrurus lemniscatus lemniscatus</name>
    <dbReference type="NCBI Taxonomy" id="129467"/>
    <lineage>
        <taxon>Eukaryota</taxon>
        <taxon>Metazoa</taxon>
        <taxon>Chordata</taxon>
        <taxon>Craniata</taxon>
        <taxon>Vertebrata</taxon>
        <taxon>Euteleostomi</taxon>
        <taxon>Lepidosauria</taxon>
        <taxon>Squamata</taxon>
        <taxon>Bifurcata</taxon>
        <taxon>Unidentata</taxon>
        <taxon>Episquamata</taxon>
        <taxon>Toxicofera</taxon>
        <taxon>Serpentes</taxon>
        <taxon>Colubroidea</taxon>
        <taxon>Elapidae</taxon>
        <taxon>Elapinae</taxon>
        <taxon>Micrurus</taxon>
    </lineage>
</organism>
<proteinExistence type="predicted"/>
<reference evidence="1" key="1">
    <citation type="submission" date="2017-07" db="EMBL/GenBank/DDBJ databases">
        <authorList>
            <person name="Mikheyev A."/>
            <person name="Grau M."/>
        </authorList>
    </citation>
    <scope>NUCLEOTIDE SEQUENCE</scope>
    <source>
        <tissue evidence="1">Venom_gland</tissue>
    </source>
</reference>
<dbReference type="EMBL" id="IACK01096978">
    <property type="protein sequence ID" value="LAA82552.1"/>
    <property type="molecule type" value="Transcribed_RNA"/>
</dbReference>